<dbReference type="Gene3D" id="3.90.1140.10">
    <property type="entry name" value="Cyclic phosphodiesterase"/>
    <property type="match status" value="1"/>
</dbReference>
<dbReference type="Proteomes" id="UP000064249">
    <property type="component" value="Unassembled WGS sequence"/>
</dbReference>
<dbReference type="PANTHER" id="PTHR36039:SF2">
    <property type="entry name" value="RNA LIGASE_CYCLIC NUCLEOTIDE PHOSPHODIESTERASE FAMILY PROTEIN"/>
    <property type="match status" value="1"/>
</dbReference>
<protein>
    <recommendedName>
        <fullName evidence="3">2'-5' RNA ligase</fullName>
    </recommendedName>
</protein>
<proteinExistence type="predicted"/>
<evidence type="ECO:0008006" key="3">
    <source>
        <dbReference type="Google" id="ProtNLM"/>
    </source>
</evidence>
<dbReference type="SUPFAM" id="SSF55144">
    <property type="entry name" value="LigT-like"/>
    <property type="match status" value="1"/>
</dbReference>
<comment type="caution">
    <text evidence="1">The sequence shown here is derived from an EMBL/GenBank/DDBJ whole genome shotgun (WGS) entry which is preliminary data.</text>
</comment>
<evidence type="ECO:0000313" key="2">
    <source>
        <dbReference type="Proteomes" id="UP000064249"/>
    </source>
</evidence>
<gene>
    <name evidence="1" type="ORF">XD73_0627</name>
</gene>
<dbReference type="EMBL" id="LGFU01000024">
    <property type="protein sequence ID" value="KUK46487.1"/>
    <property type="molecule type" value="Genomic_DNA"/>
</dbReference>
<dbReference type="Pfam" id="PF13563">
    <property type="entry name" value="2_5_RNA_ligase2"/>
    <property type="match status" value="1"/>
</dbReference>
<evidence type="ECO:0000313" key="1">
    <source>
        <dbReference type="EMBL" id="KUK46487.1"/>
    </source>
</evidence>
<dbReference type="InterPro" id="IPR009097">
    <property type="entry name" value="Cyclic_Pdiesterase"/>
</dbReference>
<reference evidence="1 2" key="1">
    <citation type="journal article" date="2015" name="MBio">
        <title>Genome-Resolved Metagenomic Analysis Reveals Roles for Candidate Phyla and Other Microbial Community Members in Biogeochemical Transformations in Oil Reservoirs.</title>
        <authorList>
            <person name="Hu P."/>
            <person name="Tom L."/>
            <person name="Singh A."/>
            <person name="Thomas B.C."/>
            <person name="Baker B.J."/>
            <person name="Piceno Y.M."/>
            <person name="Andersen G.L."/>
            <person name="Banfield J.F."/>
        </authorList>
    </citation>
    <scope>NUCLEOTIDE SEQUENCE [LARGE SCALE GENOMIC DNA]</scope>
    <source>
        <strain evidence="1">46_16</strain>
    </source>
</reference>
<dbReference type="PANTHER" id="PTHR36039">
    <property type="match status" value="1"/>
</dbReference>
<accession>A0A101FY79</accession>
<name>A0A101FY79_9CHLR</name>
<organism evidence="1 2">
    <name type="scientific">Anaerolinea thermophila</name>
    <dbReference type="NCBI Taxonomy" id="167964"/>
    <lineage>
        <taxon>Bacteria</taxon>
        <taxon>Bacillati</taxon>
        <taxon>Chloroflexota</taxon>
        <taxon>Anaerolineae</taxon>
        <taxon>Anaerolineales</taxon>
        <taxon>Anaerolineaceae</taxon>
        <taxon>Anaerolinea</taxon>
    </lineage>
</organism>
<sequence length="179" mass="20229">MPFAVVFYLDGEKSTPLKQITLELAKEGVAPYLHESEIPPHLTLAIYEQLDCQPCEEKIAHLAGQTHGFDLTFSFLGIFQASNPVVFTAPTVTEKLLQYHREIHALLKEDAREAWHLYEPGIWVPHCSLAVDFDPEKLPQAVQICRKLDLPLTIPVESIGVVQFEPVSPVYKYHLQLGE</sequence>
<dbReference type="AlphaFoldDB" id="A0A101FY79"/>